<evidence type="ECO:0000313" key="5">
    <source>
        <dbReference type="Proteomes" id="UP000001876"/>
    </source>
</evidence>
<dbReference type="GO" id="GO:0047372">
    <property type="term" value="F:monoacylglycerol lipase activity"/>
    <property type="evidence" value="ECO:0007669"/>
    <property type="project" value="TreeGrafter"/>
</dbReference>
<dbReference type="RefSeq" id="XP_003063897.1">
    <property type="nucleotide sequence ID" value="XM_003063851.1"/>
</dbReference>
<evidence type="ECO:0000256" key="2">
    <source>
        <dbReference type="SAM" id="MobiDB-lite"/>
    </source>
</evidence>
<dbReference type="Pfam" id="PF00561">
    <property type="entry name" value="Abhydrolase_1"/>
    <property type="match status" value="1"/>
</dbReference>
<accession>C1N7H1</accession>
<dbReference type="SUPFAM" id="SSF53474">
    <property type="entry name" value="alpha/beta-Hydrolases"/>
    <property type="match status" value="1"/>
</dbReference>
<dbReference type="PANTHER" id="PTHR10794:SF84">
    <property type="entry name" value="ESTERASE_LIPASE_THIOESTERASE FAMILY PROTEIN"/>
    <property type="match status" value="1"/>
</dbReference>
<gene>
    <name evidence="4" type="ORF">MICPUCDRAFT_49026</name>
</gene>
<dbReference type="AlphaFoldDB" id="C1N7H1"/>
<dbReference type="OMA" id="PIAVPRY"/>
<dbReference type="OrthoDB" id="247542at2759"/>
<dbReference type="InterPro" id="IPR029058">
    <property type="entry name" value="AB_hydrolase_fold"/>
</dbReference>
<sequence>MTTRSTSSSGAASDARRRRLNATASDADSAAPAVRASAPPPAARTPGGVSNVDALVGCFLDGGVGAMIRAVFGSIVALLAEKLWRARRVSLPVVTHGNSPLTRALLDACAHFRAPYDAVEALSHRHASTIVASLGRQNLAVEYQREVLRMKDGGHVTLDWPIAVPRYRDEDDDDLDAIAAAARRHRERSESRPDGVPGVVGAAGGGGGVGACGSGGDGCAVDGSNVNVMDPGPPFRRSIPDQGLTVLRKRLATHWTQLSDDAPVLILMSGIAGGSHDKYLKHFLRRASREGYRVVAFNCRGTANSPLTTPQFYSASFTGDVRAVVEEMRGRWPDAKIFAAGWSLGANILTNYLGEEGDECPLSGAVTMCNPFDLNACDVALRDGLFGTVYSRAMAKNMRALFAPHAHLFAGLPLYDSKLVERAKTVRDFDEAVTRVTFGFPSVDAYYAASSSRNVISDVKTPLLVVQARDDPIAVSSATPRDAIAASEHVLLVETESGGHLGWTAGEEAPFGSPWPDLGAIQFLNALRDGAHLEGGGGGEGRGAGAAAAASESLEAAI</sequence>
<keyword evidence="5" id="KW-1185">Reference proteome</keyword>
<protein>
    <submittedName>
        <fullName evidence="4">Predicted protein</fullName>
    </submittedName>
</protein>
<dbReference type="KEGG" id="mpp:MICPUCDRAFT_49026"/>
<comment type="similarity">
    <text evidence="1">Belongs to the AB hydrolase superfamily. AB hydrolase 4 family.</text>
</comment>
<dbReference type="Proteomes" id="UP000001876">
    <property type="component" value="Unassembled WGS sequence"/>
</dbReference>
<dbReference type="InterPro" id="IPR000073">
    <property type="entry name" value="AB_hydrolase_1"/>
</dbReference>
<dbReference type="PANTHER" id="PTHR10794">
    <property type="entry name" value="ABHYDROLASE DOMAIN-CONTAINING PROTEIN"/>
    <property type="match status" value="1"/>
</dbReference>
<evidence type="ECO:0000259" key="3">
    <source>
        <dbReference type="Pfam" id="PF00561"/>
    </source>
</evidence>
<name>C1N7H1_MICPC</name>
<feature type="domain" description="AB hydrolase-1" evidence="3">
    <location>
        <begin position="263"/>
        <end position="501"/>
    </location>
</feature>
<feature type="compositionally biased region" description="Low complexity" evidence="2">
    <location>
        <begin position="1"/>
        <end position="13"/>
    </location>
</feature>
<reference evidence="4 5" key="1">
    <citation type="journal article" date="2009" name="Science">
        <title>Green evolution and dynamic adaptations revealed by genomes of the marine picoeukaryotes Micromonas.</title>
        <authorList>
            <person name="Worden A.Z."/>
            <person name="Lee J.H."/>
            <person name="Mock T."/>
            <person name="Rouze P."/>
            <person name="Simmons M.P."/>
            <person name="Aerts A.L."/>
            <person name="Allen A.E."/>
            <person name="Cuvelier M.L."/>
            <person name="Derelle E."/>
            <person name="Everett M.V."/>
            <person name="Foulon E."/>
            <person name="Grimwood J."/>
            <person name="Gundlach H."/>
            <person name="Henrissat B."/>
            <person name="Napoli C."/>
            <person name="McDonald S.M."/>
            <person name="Parker M.S."/>
            <person name="Rombauts S."/>
            <person name="Salamov A."/>
            <person name="Von Dassow P."/>
            <person name="Badger J.H."/>
            <person name="Coutinho P.M."/>
            <person name="Demir E."/>
            <person name="Dubchak I."/>
            <person name="Gentemann C."/>
            <person name="Eikrem W."/>
            <person name="Gready J.E."/>
            <person name="John U."/>
            <person name="Lanier W."/>
            <person name="Lindquist E.A."/>
            <person name="Lucas S."/>
            <person name="Mayer K.F."/>
            <person name="Moreau H."/>
            <person name="Not F."/>
            <person name="Otillar R."/>
            <person name="Panaud O."/>
            <person name="Pangilinan J."/>
            <person name="Paulsen I."/>
            <person name="Piegu B."/>
            <person name="Poliakov A."/>
            <person name="Robbens S."/>
            <person name="Schmutz J."/>
            <person name="Toulza E."/>
            <person name="Wyss T."/>
            <person name="Zelensky A."/>
            <person name="Zhou K."/>
            <person name="Armbrust E.V."/>
            <person name="Bhattacharya D."/>
            <person name="Goodenough U.W."/>
            <person name="Van de Peer Y."/>
            <person name="Grigoriev I.V."/>
        </authorList>
    </citation>
    <scope>NUCLEOTIDE SEQUENCE [LARGE SCALE GENOMIC DNA]</scope>
    <source>
        <strain evidence="4 5">CCMP1545</strain>
    </source>
</reference>
<dbReference type="GO" id="GO:0034338">
    <property type="term" value="F:short-chain carboxylesterase activity"/>
    <property type="evidence" value="ECO:0007669"/>
    <property type="project" value="TreeGrafter"/>
</dbReference>
<feature type="compositionally biased region" description="Low complexity" evidence="2">
    <location>
        <begin position="22"/>
        <end position="37"/>
    </location>
</feature>
<evidence type="ECO:0000256" key="1">
    <source>
        <dbReference type="ARBA" id="ARBA00010884"/>
    </source>
</evidence>
<proteinExistence type="inferred from homology"/>
<dbReference type="Gene3D" id="3.40.50.1820">
    <property type="entry name" value="alpha/beta hydrolase"/>
    <property type="match status" value="1"/>
</dbReference>
<dbReference type="eggNOG" id="KOG1838">
    <property type="taxonomic scope" value="Eukaryota"/>
</dbReference>
<feature type="region of interest" description="Disordered" evidence="2">
    <location>
        <begin position="1"/>
        <end position="47"/>
    </location>
</feature>
<dbReference type="EMBL" id="GG663749">
    <property type="protein sequence ID" value="EEH52270.1"/>
    <property type="molecule type" value="Genomic_DNA"/>
</dbReference>
<organism evidence="5">
    <name type="scientific">Micromonas pusilla (strain CCMP1545)</name>
    <name type="common">Picoplanktonic green alga</name>
    <dbReference type="NCBI Taxonomy" id="564608"/>
    <lineage>
        <taxon>Eukaryota</taxon>
        <taxon>Viridiplantae</taxon>
        <taxon>Chlorophyta</taxon>
        <taxon>Mamiellophyceae</taxon>
        <taxon>Mamiellales</taxon>
        <taxon>Mamiellaceae</taxon>
        <taxon>Micromonas</taxon>
    </lineage>
</organism>
<evidence type="ECO:0000313" key="4">
    <source>
        <dbReference type="EMBL" id="EEH52270.1"/>
    </source>
</evidence>
<dbReference type="InterPro" id="IPR050960">
    <property type="entry name" value="AB_hydrolase_4_sf"/>
</dbReference>
<dbReference type="GeneID" id="9689177"/>